<dbReference type="PATRIC" id="fig|1423.173.peg.1991"/>
<dbReference type="SUPFAM" id="SSF51182">
    <property type="entry name" value="RmlC-like cupins"/>
    <property type="match status" value="1"/>
</dbReference>
<dbReference type="CDD" id="cd20491">
    <property type="entry name" value="cupin_KduI_C"/>
    <property type="match status" value="1"/>
</dbReference>
<dbReference type="UniPathway" id="UPA00545">
    <property type="reaction ID" value="UER00826"/>
</dbReference>
<comment type="cofactor">
    <cofactor evidence="6">
        <name>Zn(2+)</name>
        <dbReference type="ChEBI" id="CHEBI:29105"/>
    </cofactor>
    <text evidence="6">Binds 1 zinc ion per subunit.</text>
</comment>
<dbReference type="InterPro" id="IPR021120">
    <property type="entry name" value="KduI/IolB_isomerase"/>
</dbReference>
<proteinExistence type="inferred from homology"/>
<dbReference type="HAMAP" id="MF_00687">
    <property type="entry name" value="KduI"/>
    <property type="match status" value="1"/>
</dbReference>
<comment type="catalytic activity">
    <reaction evidence="1 6">
        <text>5-dehydro-4-deoxy-D-glucuronate = 3-deoxy-D-glycero-2,5-hexodiulosonate</text>
        <dbReference type="Rhea" id="RHEA:23896"/>
        <dbReference type="ChEBI" id="CHEBI:17117"/>
        <dbReference type="ChEBI" id="CHEBI:29071"/>
        <dbReference type="EC" id="5.3.1.17"/>
    </reaction>
</comment>
<evidence type="ECO:0000256" key="4">
    <source>
        <dbReference type="ARBA" id="ARBA00022833"/>
    </source>
</evidence>
<dbReference type="PANTHER" id="PTHR38461">
    <property type="entry name" value="4-DEOXY-L-THREO-5-HEXOSULOSE-URONATE KETOL-ISOMERASE"/>
    <property type="match status" value="1"/>
</dbReference>
<dbReference type="EMBL" id="JXBC01000003">
    <property type="protein sequence ID" value="KIU11342.1"/>
    <property type="molecule type" value="Genomic_DNA"/>
</dbReference>
<feature type="binding site" evidence="6">
    <location>
        <position position="193"/>
    </location>
    <ligand>
        <name>Zn(2+)</name>
        <dbReference type="ChEBI" id="CHEBI:29105"/>
    </ligand>
</feature>
<dbReference type="Pfam" id="PF04962">
    <property type="entry name" value="KduI"/>
    <property type="match status" value="1"/>
</dbReference>
<feature type="binding site" evidence="6">
    <location>
        <position position="200"/>
    </location>
    <ligand>
        <name>Zn(2+)</name>
        <dbReference type="ChEBI" id="CHEBI:29105"/>
    </ligand>
</feature>
<comment type="caution">
    <text evidence="7">The sequence shown here is derived from an EMBL/GenBank/DDBJ whole genome shotgun (WGS) entry which is preliminary data.</text>
</comment>
<comment type="function">
    <text evidence="6">Catalyzes the isomerization of 5-dehydro-4-deoxy-D-glucuronate to 3-deoxy-D-glycero-2,5-hexodiulosonate.</text>
</comment>
<keyword evidence="4 6" id="KW-0862">Zinc</keyword>
<comment type="pathway">
    <text evidence="6">Glycan metabolism; pectin degradation; 2-dehydro-3-deoxy-D-gluconate from pectin: step 4/5.</text>
</comment>
<feature type="binding site" evidence="6">
    <location>
        <position position="195"/>
    </location>
    <ligand>
        <name>Zn(2+)</name>
        <dbReference type="ChEBI" id="CHEBI:29105"/>
    </ligand>
</feature>
<dbReference type="GO" id="GO:0045490">
    <property type="term" value="P:pectin catabolic process"/>
    <property type="evidence" value="ECO:0007669"/>
    <property type="project" value="UniProtKB-UniRule"/>
</dbReference>
<dbReference type="STRING" id="483913.AN935_10765"/>
<dbReference type="GO" id="GO:0008697">
    <property type="term" value="F:4-deoxy-L-threo-5-hexosulose-uronate ketol-isomerase activity"/>
    <property type="evidence" value="ECO:0007669"/>
    <property type="project" value="UniProtKB-UniRule"/>
</dbReference>
<dbReference type="GO" id="GO:0019698">
    <property type="term" value="P:D-galacturonate catabolic process"/>
    <property type="evidence" value="ECO:0007669"/>
    <property type="project" value="TreeGrafter"/>
</dbReference>
<dbReference type="AlphaFoldDB" id="A0A0D1KYV7"/>
<dbReference type="InterPro" id="IPR011051">
    <property type="entry name" value="RmlC_Cupin_sf"/>
</dbReference>
<dbReference type="InterPro" id="IPR007045">
    <property type="entry name" value="KduI"/>
</dbReference>
<evidence type="ECO:0000256" key="1">
    <source>
        <dbReference type="ARBA" id="ARBA00000552"/>
    </source>
</evidence>
<dbReference type="Gene3D" id="2.60.120.520">
    <property type="entry name" value="pectin degrading enzyme 5-keto 4- deoxyuronate isomerase, domain 1"/>
    <property type="match status" value="1"/>
</dbReference>
<dbReference type="EC" id="5.3.1.17" evidence="6"/>
<accession>A0A0D1KYV7</accession>
<evidence type="ECO:0000313" key="8">
    <source>
        <dbReference type="Proteomes" id="UP000032247"/>
    </source>
</evidence>
<gene>
    <name evidence="6" type="primary">kduI</name>
    <name evidence="7" type="ORF">SC09_Contig24orf00291</name>
</gene>
<evidence type="ECO:0000256" key="6">
    <source>
        <dbReference type="HAMAP-Rule" id="MF_00687"/>
    </source>
</evidence>
<reference evidence="7 8" key="1">
    <citation type="submission" date="2014-12" db="EMBL/GenBank/DDBJ databases">
        <title>Comparative genome analysis of Bacillus coagulans HM-08, Clostridium butyricum HM-68, Bacillus subtilis HM-66 and Bacillus licheniformis BL-09.</title>
        <authorList>
            <person name="Zhang H."/>
        </authorList>
    </citation>
    <scope>NUCLEOTIDE SEQUENCE [LARGE SCALE GENOMIC DNA]</scope>
    <source>
        <strain evidence="7 8">HM-66</strain>
    </source>
</reference>
<name>A0A0D1KYV7_BACIU</name>
<dbReference type="CDD" id="cd20294">
    <property type="entry name" value="cupin_KduI_N"/>
    <property type="match status" value="1"/>
</dbReference>
<comment type="similarity">
    <text evidence="2 6">Belongs to the KduI family.</text>
</comment>
<dbReference type="GO" id="GO:0042840">
    <property type="term" value="P:D-glucuronate catabolic process"/>
    <property type="evidence" value="ECO:0007669"/>
    <property type="project" value="TreeGrafter"/>
</dbReference>
<dbReference type="InterPro" id="IPR027449">
    <property type="entry name" value="KduI_N"/>
</dbReference>
<dbReference type="Gene3D" id="2.60.120.10">
    <property type="entry name" value="Jelly Rolls"/>
    <property type="match status" value="1"/>
</dbReference>
<evidence type="ECO:0000256" key="5">
    <source>
        <dbReference type="ARBA" id="ARBA00023235"/>
    </source>
</evidence>
<organism evidence="7 8">
    <name type="scientific">Bacillus subtilis</name>
    <dbReference type="NCBI Taxonomy" id="1423"/>
    <lineage>
        <taxon>Bacteria</taxon>
        <taxon>Bacillati</taxon>
        <taxon>Bacillota</taxon>
        <taxon>Bacilli</taxon>
        <taxon>Bacillales</taxon>
        <taxon>Bacillaceae</taxon>
        <taxon>Bacillus</taxon>
    </lineage>
</organism>
<evidence type="ECO:0000256" key="2">
    <source>
        <dbReference type="ARBA" id="ARBA00008086"/>
    </source>
</evidence>
<dbReference type="NCBIfam" id="NF002091">
    <property type="entry name" value="PRK00924.1"/>
    <property type="match status" value="1"/>
</dbReference>
<evidence type="ECO:0000256" key="3">
    <source>
        <dbReference type="ARBA" id="ARBA00022723"/>
    </source>
</evidence>
<dbReference type="InterPro" id="IPR014710">
    <property type="entry name" value="RmlC-like_jellyroll"/>
</dbReference>
<dbReference type="GO" id="GO:0008270">
    <property type="term" value="F:zinc ion binding"/>
    <property type="evidence" value="ECO:0007669"/>
    <property type="project" value="UniProtKB-UniRule"/>
</dbReference>
<keyword evidence="3 6" id="KW-0479">Metal-binding</keyword>
<protein>
    <recommendedName>
        <fullName evidence="6">4-deoxy-L-threo-5-hexosulose-uronate ketol-isomerase</fullName>
        <ecNumber evidence="6">5.3.1.17</ecNumber>
    </recommendedName>
    <alternativeName>
        <fullName evidence="6">5-keto-4-deoxyuronate isomerase</fullName>
    </alternativeName>
    <alternativeName>
        <fullName evidence="6">DKI isomerase</fullName>
    </alternativeName>
</protein>
<feature type="binding site" evidence="6">
    <location>
        <position position="242"/>
    </location>
    <ligand>
        <name>Zn(2+)</name>
        <dbReference type="ChEBI" id="CHEBI:29105"/>
    </ligand>
</feature>
<dbReference type="PANTHER" id="PTHR38461:SF1">
    <property type="entry name" value="4-DEOXY-L-THREO-5-HEXOSULOSE-URONATE KETOL-ISOMERASE"/>
    <property type="match status" value="1"/>
</dbReference>
<keyword evidence="5 6" id="KW-0413">Isomerase</keyword>
<sequence length="275" mass="31130">MENRYSVHPEQVKRFTTEELRSHFLMDPLFTENKLTMYYSHEDRVVIGGAAPGQSELKLDAGDFLKTDFFLERREIGIINVGQPGAVRVGDDKYVLQTKDFLYIGMGNQDVSYSSLNGEKAKFYFVSACAHKSYPTQKAALAELTPDRLGDDAASNVRSLYKVIHQDGIKSCQLMMGITMLDQNNNWNTMPAHVHDRRMEAYLYLDLEKDSKVFHFMGQPDETRHLVVGNEQAVLSPAWSIHSGAGTSNYSFVWAMAGENYTFTDMDLVPMDGLK</sequence>
<dbReference type="Proteomes" id="UP000032247">
    <property type="component" value="Unassembled WGS sequence"/>
</dbReference>
<dbReference type="PIRSF" id="PIRSF006625">
    <property type="entry name" value="KduI"/>
    <property type="match status" value="1"/>
</dbReference>
<evidence type="ECO:0000313" key="7">
    <source>
        <dbReference type="EMBL" id="KIU11342.1"/>
    </source>
</evidence>